<comment type="caution">
    <text evidence="2">The sequence shown here is derived from an EMBL/GenBank/DDBJ whole genome shotgun (WGS) entry which is preliminary data.</text>
</comment>
<keyword evidence="3" id="KW-1185">Reference proteome</keyword>
<dbReference type="Proteomes" id="UP000070133">
    <property type="component" value="Unassembled WGS sequence"/>
</dbReference>
<dbReference type="EMBL" id="LFZN01000357">
    <property type="protein sequence ID" value="KXS93943.1"/>
    <property type="molecule type" value="Genomic_DNA"/>
</dbReference>
<dbReference type="EMBL" id="LFZN01000357">
    <property type="protein sequence ID" value="KXS93946.1"/>
    <property type="molecule type" value="Genomic_DNA"/>
</dbReference>
<name>A0A139GUV4_9PEZI</name>
<accession>A0A139GUV4</accession>
<organism evidence="2 3">
    <name type="scientific">Pseudocercospora eumusae</name>
    <dbReference type="NCBI Taxonomy" id="321146"/>
    <lineage>
        <taxon>Eukaryota</taxon>
        <taxon>Fungi</taxon>
        <taxon>Dikarya</taxon>
        <taxon>Ascomycota</taxon>
        <taxon>Pezizomycotina</taxon>
        <taxon>Dothideomycetes</taxon>
        <taxon>Dothideomycetidae</taxon>
        <taxon>Mycosphaerellales</taxon>
        <taxon>Mycosphaerellaceae</taxon>
        <taxon>Pseudocercospora</taxon>
    </lineage>
</organism>
<gene>
    <name evidence="2" type="ORF">AC578_1744</name>
</gene>
<protein>
    <submittedName>
        <fullName evidence="2">Uncharacterized protein</fullName>
    </submittedName>
</protein>
<evidence type="ECO:0000313" key="3">
    <source>
        <dbReference type="Proteomes" id="UP000070133"/>
    </source>
</evidence>
<dbReference type="OrthoDB" id="3650739at2759"/>
<proteinExistence type="predicted"/>
<evidence type="ECO:0000256" key="1">
    <source>
        <dbReference type="SAM" id="MobiDB-lite"/>
    </source>
</evidence>
<dbReference type="AlphaFoldDB" id="A0A139GUV4"/>
<reference evidence="2 3" key="1">
    <citation type="submission" date="2015-07" db="EMBL/GenBank/DDBJ databases">
        <title>Comparative genomics of the Sigatoka disease complex on banana suggests a link between parallel evolutionary changes in Pseudocercospora fijiensis and Pseudocercospora eumusae and increased virulence on the banana host.</title>
        <authorList>
            <person name="Chang T.-C."/>
            <person name="Salvucci A."/>
            <person name="Crous P.W."/>
            <person name="Stergiopoulos I."/>
        </authorList>
    </citation>
    <scope>NUCLEOTIDE SEQUENCE [LARGE SCALE GENOMIC DNA]</scope>
    <source>
        <strain evidence="2 3">CBS 114824</strain>
    </source>
</reference>
<dbReference type="EMBL" id="LFZN01000357">
    <property type="protein sequence ID" value="KXS93944.1"/>
    <property type="molecule type" value="Genomic_DNA"/>
</dbReference>
<evidence type="ECO:0000313" key="2">
    <source>
        <dbReference type="EMBL" id="KXS93946.1"/>
    </source>
</evidence>
<dbReference type="EMBL" id="LFZN01000357">
    <property type="protein sequence ID" value="KXS93942.1"/>
    <property type="molecule type" value="Genomic_DNA"/>
</dbReference>
<sequence length="283" mass="32041">MAGERNRIYVFDNLGGVAFPVLMNPRMAWEKFCRRLGYCTCENADADSTLDEKCSRVRCRLFGVPLHSEAELFRQKILILLGIVTKPSPRLRCHIHGMLGTRLGEECRGSDVNNNHNKMDHHLTLVNLCILFSPAMPLRKKSKISSSSSSSQKKKNLDQSSSSRRKPFLDLGPDFAHEMRLSSPLPPHPAVRPRVDLPELEGSTPAPPPSPRRRVLADNGLLQSQHQVSSLILRRNRNRNRNVEVKRQSGIYYGRNLDPSLLSLATGNLRPKWWRVFGCFRGA</sequence>
<feature type="region of interest" description="Disordered" evidence="1">
    <location>
        <begin position="141"/>
        <end position="215"/>
    </location>
</feature>